<name>A0A1L8CUA4_9THEO</name>
<evidence type="ECO:0000256" key="6">
    <source>
        <dbReference type="ARBA" id="ARBA00023004"/>
    </source>
</evidence>
<comment type="cofactor">
    <cofactor evidence="1">
        <name>[4Fe-4S] cluster</name>
        <dbReference type="ChEBI" id="CHEBI:49883"/>
    </cofactor>
</comment>
<proteinExistence type="predicted"/>
<evidence type="ECO:0000256" key="2">
    <source>
        <dbReference type="ARBA" id="ARBA00022485"/>
    </source>
</evidence>
<dbReference type="InterPro" id="IPR016101">
    <property type="entry name" value="CO_DH_a-bundle"/>
</dbReference>
<dbReference type="PANTHER" id="PTHR30109">
    <property type="entry name" value="HYDROXYLAMINE REDUCTASE"/>
    <property type="match status" value="1"/>
</dbReference>
<dbReference type="CDD" id="cd01915">
    <property type="entry name" value="CODH"/>
    <property type="match status" value="1"/>
</dbReference>
<dbReference type="SUPFAM" id="SSF56821">
    <property type="entry name" value="Prismane protein-like"/>
    <property type="match status" value="1"/>
</dbReference>
<keyword evidence="3 10" id="KW-0533">Nickel</keyword>
<dbReference type="Pfam" id="PF03063">
    <property type="entry name" value="Prismane"/>
    <property type="match status" value="1"/>
</dbReference>
<feature type="binding site" evidence="10">
    <location>
        <position position="76"/>
    </location>
    <ligand>
        <name>[4Fe-4S] cluster</name>
        <dbReference type="ChEBI" id="CHEBI:49883"/>
        <label>2</label>
    </ligand>
</feature>
<evidence type="ECO:0000256" key="4">
    <source>
        <dbReference type="ARBA" id="ARBA00022723"/>
    </source>
</evidence>
<keyword evidence="6 9" id="KW-0408">Iron</keyword>
<feature type="binding site" evidence="10">
    <location>
        <position position="546"/>
    </location>
    <ligand>
        <name>[Ni-4Fe-4S] cluster</name>
        <dbReference type="ChEBI" id="CHEBI:47739"/>
    </ligand>
</feature>
<evidence type="ECO:0000256" key="9">
    <source>
        <dbReference type="PIRNR" id="PIRNR005023"/>
    </source>
</evidence>
<feature type="binding site" evidence="10">
    <location>
        <position position="67"/>
    </location>
    <ligand>
        <name>[4Fe-4S] cluster</name>
        <dbReference type="ChEBI" id="CHEBI:49883"/>
        <label>1</label>
        <note>ligand shared between dimeric partners</note>
    </ligand>
</feature>
<dbReference type="EC" id="1.2.7.4" evidence="9"/>
<dbReference type="PANTHER" id="PTHR30109:SF4">
    <property type="entry name" value="CARBON MONOXIDE DEHYDROGENASE"/>
    <property type="match status" value="1"/>
</dbReference>
<feature type="binding site" evidence="10">
    <location>
        <position position="59"/>
    </location>
    <ligand>
        <name>[4Fe-4S] cluster</name>
        <dbReference type="ChEBI" id="CHEBI:49883"/>
        <label>1</label>
        <note>ligand shared between dimeric partners</note>
    </ligand>
</feature>
<keyword evidence="7 9" id="KW-0411">Iron-sulfur</keyword>
<keyword evidence="4 9" id="KW-0479">Metal-binding</keyword>
<dbReference type="InterPro" id="IPR011254">
    <property type="entry name" value="Prismane-like_sf"/>
</dbReference>
<dbReference type="GO" id="GO:0042542">
    <property type="term" value="P:response to hydrogen peroxide"/>
    <property type="evidence" value="ECO:0007669"/>
    <property type="project" value="TreeGrafter"/>
</dbReference>
<reference evidence="13" key="1">
    <citation type="submission" date="2016-12" db="EMBL/GenBank/DDBJ databases">
        <title>Draft Genome Sequences od Carboxydothermus pertinax and islandicus, Hydrogenogenic Carboxydotrophic Bacteria.</title>
        <authorList>
            <person name="Fukuyama Y."/>
            <person name="Ohmae K."/>
            <person name="Yoneda Y."/>
            <person name="Yoshida T."/>
            <person name="Sako Y."/>
        </authorList>
    </citation>
    <scope>NUCLEOTIDE SEQUENCE [LARGE SCALE GENOMIC DNA]</scope>
    <source>
        <strain evidence="13">Ug1</strain>
    </source>
</reference>
<comment type="catalytic activity">
    <reaction evidence="8 9">
        <text>CO + 2 oxidized [2Fe-2S]-[ferredoxin] + H2O = 2 reduced [2Fe-2S]-[ferredoxin] + CO2 + 2 H(+)</text>
        <dbReference type="Rhea" id="RHEA:21040"/>
        <dbReference type="Rhea" id="RHEA-COMP:10000"/>
        <dbReference type="Rhea" id="RHEA-COMP:10001"/>
        <dbReference type="ChEBI" id="CHEBI:15377"/>
        <dbReference type="ChEBI" id="CHEBI:15378"/>
        <dbReference type="ChEBI" id="CHEBI:16526"/>
        <dbReference type="ChEBI" id="CHEBI:17245"/>
        <dbReference type="ChEBI" id="CHEBI:33737"/>
        <dbReference type="ChEBI" id="CHEBI:33738"/>
        <dbReference type="EC" id="1.2.7.4"/>
    </reaction>
</comment>
<dbReference type="Proteomes" id="UP000187485">
    <property type="component" value="Unassembled WGS sequence"/>
</dbReference>
<evidence type="ECO:0000256" key="8">
    <source>
        <dbReference type="ARBA" id="ARBA00048733"/>
    </source>
</evidence>
<gene>
    <name evidence="12" type="ORF">cpu_09920</name>
</gene>
<dbReference type="GO" id="GO:0050418">
    <property type="term" value="F:hydroxylamine reductase activity"/>
    <property type="evidence" value="ECO:0007669"/>
    <property type="project" value="TreeGrafter"/>
</dbReference>
<dbReference type="GO" id="GO:0043885">
    <property type="term" value="F:anaerobic carbon-monoxide dehydrogenase activity"/>
    <property type="evidence" value="ECO:0007669"/>
    <property type="project" value="UniProtKB-UniRule"/>
</dbReference>
<keyword evidence="5 9" id="KW-0560">Oxidoreductase</keyword>
<dbReference type="OrthoDB" id="5478720at2"/>
<evidence type="ECO:0000256" key="1">
    <source>
        <dbReference type="ARBA" id="ARBA00001966"/>
    </source>
</evidence>
<protein>
    <recommendedName>
        <fullName evidence="9">Carbon monoxide dehydrogenase</fullName>
        <ecNumber evidence="9">1.2.7.4</ecNumber>
    </recommendedName>
</protein>
<evidence type="ECO:0000313" key="12">
    <source>
        <dbReference type="EMBL" id="GAV22482.1"/>
    </source>
</evidence>
<dbReference type="GO" id="GO:0051539">
    <property type="term" value="F:4 iron, 4 sulfur cluster binding"/>
    <property type="evidence" value="ECO:0007669"/>
    <property type="project" value="UniProtKB-UniRule"/>
</dbReference>
<dbReference type="InterPro" id="IPR010047">
    <property type="entry name" value="CODH"/>
</dbReference>
<feature type="binding site" evidence="10">
    <location>
        <position position="89"/>
    </location>
    <ligand>
        <name>[4Fe-4S] cluster</name>
        <dbReference type="ChEBI" id="CHEBI:49883"/>
        <label>2</label>
    </ligand>
</feature>
<dbReference type="GO" id="GO:0016151">
    <property type="term" value="F:nickel cation binding"/>
    <property type="evidence" value="ECO:0007669"/>
    <property type="project" value="InterPro"/>
</dbReference>
<feature type="binding site" evidence="10">
    <location>
        <position position="68"/>
    </location>
    <ligand>
        <name>[4Fe-4S] cluster</name>
        <dbReference type="ChEBI" id="CHEBI:49883"/>
        <label>2</label>
    </ligand>
</feature>
<feature type="binding site" evidence="10">
    <location>
        <position position="467"/>
    </location>
    <ligand>
        <name>[Ni-4Fe-4S] cluster</name>
        <dbReference type="ChEBI" id="CHEBI:47739"/>
    </ligand>
</feature>
<keyword evidence="2 9" id="KW-0004">4Fe-4S</keyword>
<dbReference type="EMBL" id="BDJK01000014">
    <property type="protein sequence ID" value="GAV22482.1"/>
    <property type="molecule type" value="Genomic_DNA"/>
</dbReference>
<comment type="caution">
    <text evidence="12">The sequence shown here is derived from an EMBL/GenBank/DDBJ whole genome shotgun (WGS) entry which is preliminary data.</text>
</comment>
<dbReference type="InterPro" id="IPR016099">
    <property type="entry name" value="Prismane-like_a/b-sand"/>
</dbReference>
<organism evidence="12 13">
    <name type="scientific">Carboxydothermus pertinax</name>
    <dbReference type="NCBI Taxonomy" id="870242"/>
    <lineage>
        <taxon>Bacteria</taxon>
        <taxon>Bacillati</taxon>
        <taxon>Bacillota</taxon>
        <taxon>Clostridia</taxon>
        <taxon>Thermoanaerobacterales</taxon>
        <taxon>Thermoanaerobacteraceae</taxon>
        <taxon>Carboxydothermus</taxon>
    </lineage>
</organism>
<evidence type="ECO:0000256" key="5">
    <source>
        <dbReference type="ARBA" id="ARBA00023002"/>
    </source>
</evidence>
<dbReference type="RefSeq" id="WP_075858965.1">
    <property type="nucleotide sequence ID" value="NZ_BDJK01000014.1"/>
</dbReference>
<feature type="binding site" evidence="10">
    <location>
        <position position="354"/>
    </location>
    <ligand>
        <name>[Ni-4Fe-4S] cluster</name>
        <dbReference type="ChEBI" id="CHEBI:47739"/>
    </ligand>
</feature>
<feature type="binding site" evidence="10">
    <location>
        <position position="282"/>
    </location>
    <ligand>
        <name>[Ni-4Fe-4S] cluster</name>
        <dbReference type="ChEBI" id="CHEBI:47739"/>
    </ligand>
</feature>
<dbReference type="GO" id="GO:0004601">
    <property type="term" value="F:peroxidase activity"/>
    <property type="evidence" value="ECO:0007669"/>
    <property type="project" value="TreeGrafter"/>
</dbReference>
<dbReference type="PIRSF" id="PIRSF005023">
    <property type="entry name" value="CODH"/>
    <property type="match status" value="1"/>
</dbReference>
<evidence type="ECO:0000256" key="10">
    <source>
        <dbReference type="PIRSR" id="PIRSR005023-1"/>
    </source>
</evidence>
<sequence length="670" mass="73168">MPRFRDLEHTSKPSKAERVWEPKNRRRTTDPAALEMLEKAEKDGVKTAFDRFVEMQPQCQFGYKGLCCRFCLQGPCRLPNDDPSKKGICGASAWTIAARSVGTLILTGAAAHNEHARHIAHALKELAEGKTPDYKISDPDKLRRIAQRLGVDTKGKDDLTLAKEVAELALEDFARLPGFGENLWIKTTLNKERLEKYDDCNIMPSGIFGDISDLLAQAHIGNDDDPVNITFSALRVALTDYAGMHIATDFSDVLFGTPKPIVTEANLGVLDANKVNIAVHGHNPLLSEKVVDAAKELEEEARAAGADGINIVGMCCTGNEVLMRRGVHLATSFASSELAIVTGAMDAVVVDVQCIMPGLKQVTECYHTRLITTSNIAKMPGTYHVPFNVETAHDNAKEIVRLGIEAYKQRIGKPVHIPDIKHKVVAGFSFEALMEIFAHVNPENPIKVLNDAILSGQLKGVVLFAGCNNLKRPQDESHITILQEMLKNDVFVVATGCSAQAFAKHGFLRPEALEIAGEGLKSFIKMLEEKAGLQGQLPPAFFMGSCVDNTRASDILVAMAKDLGVDTPKVPFVASAPEAMSGKAVSIGTWFVTLDVPVHVGTMPPLEGSELFYSITTQIASDVYGGYFMFEVDPVVAAKKILNALEYRTWKLGVHKQTAEKFESALCQNY</sequence>
<dbReference type="NCBIfam" id="TIGR01702">
    <property type="entry name" value="CO_DH_cata"/>
    <property type="match status" value="1"/>
</dbReference>
<evidence type="ECO:0000256" key="3">
    <source>
        <dbReference type="ARBA" id="ARBA00022596"/>
    </source>
</evidence>
<dbReference type="InterPro" id="IPR004137">
    <property type="entry name" value="HCP/CODH"/>
</dbReference>
<dbReference type="Gene3D" id="3.40.50.2030">
    <property type="match status" value="2"/>
</dbReference>
<feature type="region of interest" description="Disordered" evidence="11">
    <location>
        <begin position="1"/>
        <end position="28"/>
    </location>
</feature>
<evidence type="ECO:0000256" key="7">
    <source>
        <dbReference type="ARBA" id="ARBA00023014"/>
    </source>
</evidence>
<feature type="binding site" evidence="10">
    <location>
        <position position="316"/>
    </location>
    <ligand>
        <name>[Ni-4Fe-4S] cluster</name>
        <dbReference type="ChEBI" id="CHEBI:47739"/>
    </ligand>
</feature>
<feature type="binding site" evidence="10">
    <location>
        <position position="497"/>
    </location>
    <ligand>
        <name>[Ni-4Fe-4S] cluster</name>
        <dbReference type="ChEBI" id="CHEBI:47739"/>
    </ligand>
</feature>
<evidence type="ECO:0000256" key="11">
    <source>
        <dbReference type="SAM" id="MobiDB-lite"/>
    </source>
</evidence>
<dbReference type="AlphaFoldDB" id="A0A1L8CUA4"/>
<evidence type="ECO:0000313" key="13">
    <source>
        <dbReference type="Proteomes" id="UP000187485"/>
    </source>
</evidence>
<keyword evidence="13" id="KW-1185">Reference proteome</keyword>
<dbReference type="STRING" id="870242.cpu_09920"/>
<dbReference type="GO" id="GO:0006091">
    <property type="term" value="P:generation of precursor metabolites and energy"/>
    <property type="evidence" value="ECO:0007669"/>
    <property type="project" value="InterPro"/>
</dbReference>
<feature type="binding site" evidence="10">
    <location>
        <position position="71"/>
    </location>
    <ligand>
        <name>[4Fe-4S] cluster</name>
        <dbReference type="ChEBI" id="CHEBI:49883"/>
        <label>2</label>
    </ligand>
</feature>
<dbReference type="Gene3D" id="1.20.1270.30">
    <property type="match status" value="1"/>
</dbReference>
<accession>A0A1L8CUA4</accession>